<evidence type="ECO:0000313" key="7">
    <source>
        <dbReference type="Proteomes" id="UP000449547"/>
    </source>
</evidence>
<evidence type="ECO:0000256" key="2">
    <source>
        <dbReference type="ARBA" id="ARBA00023125"/>
    </source>
</evidence>
<dbReference type="Pfam" id="PF00538">
    <property type="entry name" value="Linker_histone"/>
    <property type="match status" value="1"/>
</dbReference>
<dbReference type="VEuPathDB" id="FungiDB:DIURU_005373"/>
<dbReference type="OMA" id="IKNHYKV"/>
<evidence type="ECO:0000313" key="6">
    <source>
        <dbReference type="EMBL" id="KAA8897140.1"/>
    </source>
</evidence>
<dbReference type="GO" id="GO:0000786">
    <property type="term" value="C:nucleosome"/>
    <property type="evidence" value="ECO:0007669"/>
    <property type="project" value="InterPro"/>
</dbReference>
<sequence length="196" mass="21070">MISEAITSLKHDDHGSSRQAVSKYVQDTYSLTQPGFRALFNNAVRKGVEQGRFRQPKGPSGPILLVNKDKKPVASKTRAATAAKRPRSSSMSKASKPSRTTTRNNKPVATPRRASTGKIKDQSKLTEKVKAKSATKSKSPPKANGTKAKEPKDAAKSKTKDTTTKAKPTKAKAKTAPKSSRPTKAASTRRSTRVSA</sequence>
<evidence type="ECO:0000256" key="4">
    <source>
        <dbReference type="SAM" id="MobiDB-lite"/>
    </source>
</evidence>
<feature type="compositionally biased region" description="Polar residues" evidence="4">
    <location>
        <begin position="185"/>
        <end position="196"/>
    </location>
</feature>
<proteinExistence type="inferred from homology"/>
<dbReference type="InterPro" id="IPR005818">
    <property type="entry name" value="Histone_H1/H5_H15"/>
</dbReference>
<comment type="subcellular location">
    <subcellularLocation>
        <location evidence="3">Nucleus</location>
    </subcellularLocation>
</comment>
<dbReference type="PROSITE" id="PS51504">
    <property type="entry name" value="H15"/>
    <property type="match status" value="1"/>
</dbReference>
<comment type="similarity">
    <text evidence="3">Belongs to the histone H1/H5 family.</text>
</comment>
<dbReference type="OrthoDB" id="1110759at2759"/>
<dbReference type="RefSeq" id="XP_034009797.1">
    <property type="nucleotide sequence ID" value="XM_034158348.1"/>
</dbReference>
<evidence type="ECO:0000256" key="3">
    <source>
        <dbReference type="RuleBase" id="RU003894"/>
    </source>
</evidence>
<dbReference type="GeneID" id="54784024"/>
<dbReference type="InterPro" id="IPR036390">
    <property type="entry name" value="WH_DNA-bd_sf"/>
</dbReference>
<reference evidence="6 7" key="1">
    <citation type="submission" date="2019-07" db="EMBL/GenBank/DDBJ databases">
        <title>Genome assembly of two rare yeast pathogens: Diutina rugosa and Trichomonascus ciferrii.</title>
        <authorList>
            <person name="Mixao V."/>
            <person name="Saus E."/>
            <person name="Hansen A."/>
            <person name="Lass-Flor C."/>
            <person name="Gabaldon T."/>
        </authorList>
    </citation>
    <scope>NUCLEOTIDE SEQUENCE [LARGE SCALE GENOMIC DNA]</scope>
    <source>
        <strain evidence="6 7">CBS 613</strain>
    </source>
</reference>
<dbReference type="PRINTS" id="PR00624">
    <property type="entry name" value="HISTONEH5"/>
</dbReference>
<protein>
    <recommendedName>
        <fullName evidence="1">Histone H1</fullName>
    </recommendedName>
</protein>
<keyword evidence="3" id="KW-0158">Chromosome</keyword>
<dbReference type="GO" id="GO:0030527">
    <property type="term" value="F:structural constituent of chromatin"/>
    <property type="evidence" value="ECO:0007669"/>
    <property type="project" value="InterPro"/>
</dbReference>
<organism evidence="6 7">
    <name type="scientific">Diutina rugosa</name>
    <name type="common">Yeast</name>
    <name type="synonym">Candida rugosa</name>
    <dbReference type="NCBI Taxonomy" id="5481"/>
    <lineage>
        <taxon>Eukaryota</taxon>
        <taxon>Fungi</taxon>
        <taxon>Dikarya</taxon>
        <taxon>Ascomycota</taxon>
        <taxon>Saccharomycotina</taxon>
        <taxon>Pichiomycetes</taxon>
        <taxon>Debaryomycetaceae</taxon>
        <taxon>Diutina</taxon>
    </lineage>
</organism>
<feature type="domain" description="H15" evidence="5">
    <location>
        <begin position="1"/>
        <end position="67"/>
    </location>
</feature>
<comment type="caution">
    <text evidence="6">The sequence shown here is derived from an EMBL/GenBank/DDBJ whole genome shotgun (WGS) entry which is preliminary data.</text>
</comment>
<feature type="region of interest" description="Disordered" evidence="4">
    <location>
        <begin position="50"/>
        <end position="196"/>
    </location>
</feature>
<feature type="compositionally biased region" description="Low complexity" evidence="4">
    <location>
        <begin position="74"/>
        <end position="99"/>
    </location>
</feature>
<name>A0A642UDG0_DIURU</name>
<feature type="compositionally biased region" description="Basic and acidic residues" evidence="4">
    <location>
        <begin position="118"/>
        <end position="130"/>
    </location>
</feature>
<dbReference type="GO" id="GO:0005634">
    <property type="term" value="C:nucleus"/>
    <property type="evidence" value="ECO:0007669"/>
    <property type="project" value="UniProtKB-SubCell"/>
</dbReference>
<dbReference type="Gene3D" id="1.10.10.10">
    <property type="entry name" value="Winged helix-like DNA-binding domain superfamily/Winged helix DNA-binding domain"/>
    <property type="match status" value="1"/>
</dbReference>
<evidence type="ECO:0000256" key="1">
    <source>
        <dbReference type="ARBA" id="ARBA00020833"/>
    </source>
</evidence>
<feature type="compositionally biased region" description="Basic and acidic residues" evidence="4">
    <location>
        <begin position="147"/>
        <end position="164"/>
    </location>
</feature>
<dbReference type="Proteomes" id="UP000449547">
    <property type="component" value="Unassembled WGS sequence"/>
</dbReference>
<feature type="region of interest" description="Disordered" evidence="4">
    <location>
        <begin position="1"/>
        <end position="20"/>
    </location>
</feature>
<dbReference type="SMART" id="SM00526">
    <property type="entry name" value="H15"/>
    <property type="match status" value="1"/>
</dbReference>
<dbReference type="GO" id="GO:0003677">
    <property type="term" value="F:DNA binding"/>
    <property type="evidence" value="ECO:0007669"/>
    <property type="project" value="UniProtKB-KW"/>
</dbReference>
<dbReference type="GO" id="GO:0006334">
    <property type="term" value="P:nucleosome assembly"/>
    <property type="evidence" value="ECO:0007669"/>
    <property type="project" value="InterPro"/>
</dbReference>
<gene>
    <name evidence="6" type="ORF">DIURU_005373</name>
</gene>
<dbReference type="EMBL" id="SWFT01000159">
    <property type="protein sequence ID" value="KAA8897140.1"/>
    <property type="molecule type" value="Genomic_DNA"/>
</dbReference>
<feature type="compositionally biased region" description="Low complexity" evidence="4">
    <location>
        <begin position="132"/>
        <end position="143"/>
    </location>
</feature>
<dbReference type="InterPro" id="IPR005819">
    <property type="entry name" value="H1/H5"/>
</dbReference>
<evidence type="ECO:0000259" key="5">
    <source>
        <dbReference type="PROSITE" id="PS51504"/>
    </source>
</evidence>
<accession>A0A642UDG0</accession>
<dbReference type="AlphaFoldDB" id="A0A642UDG0"/>
<dbReference type="InterPro" id="IPR036388">
    <property type="entry name" value="WH-like_DNA-bd_sf"/>
</dbReference>
<keyword evidence="7" id="KW-1185">Reference proteome</keyword>
<keyword evidence="3" id="KW-0539">Nucleus</keyword>
<keyword evidence="2 3" id="KW-0238">DNA-binding</keyword>
<dbReference type="SUPFAM" id="SSF46785">
    <property type="entry name" value="Winged helix' DNA-binding domain"/>
    <property type="match status" value="1"/>
</dbReference>